<sequence>MYENLLDRFLTYVKINTRSDENSTTTPSTPSQTEFALNILKPEMERIGLVDVHYLEHNGYIVGTLPTNGEGFKHTIGYISHIDTADFNAENIAPQVIENYDGGDIALGSSGYSLSPKDFPSLNNYKGQTLITTDGTTLLGADDKSGIAEIMTAVEYLASHPEIEHGEIRVGFGPDEEIGVGANKFDVEDFNVDFAYTIDGGPLGELQYETFSAAAAELRFIGRNVHPGTAKDSMINALQLAIDFHNQLPAGERPEHTEGYEGFYHLHGLGGTVDEATSSYIIRDFEDEAFENRKAEMEKIAAKMNAELGEERVILTLHDQYYNMKKVIEKDMTPINIAKSVMENLDIKPIIEPIRGGTDGSKISFMGIPTPNIFAGGENMHGRFEYVSLQTMEKAVDVIIGISTFKEKK</sequence>
<name>A0A3L9DZ58_9STRE</name>
<dbReference type="InterPro" id="IPR001261">
    <property type="entry name" value="ArgE/DapE_CS"/>
</dbReference>
<dbReference type="RefSeq" id="WP_121834784.1">
    <property type="nucleotide sequence ID" value="NZ_CP163513.1"/>
</dbReference>
<dbReference type="InterPro" id="IPR036264">
    <property type="entry name" value="Bact_exopeptidase_dim_dom"/>
</dbReference>
<feature type="binding site" evidence="11 13">
    <location>
        <position position="142"/>
    </location>
    <ligand>
        <name>Zn(2+)</name>
        <dbReference type="ChEBI" id="CHEBI:29105"/>
        <label>2</label>
    </ligand>
</feature>
<dbReference type="AlphaFoldDB" id="A0A3L9DZ58"/>
<keyword evidence="8 11" id="KW-0378">Hydrolase</keyword>
<comment type="cofactor">
    <cofactor evidence="11 13">
        <name>Zn(2+)</name>
        <dbReference type="ChEBI" id="CHEBI:29105"/>
    </cofactor>
    <text evidence="11 13">Binds 2 Zn(2+) ions per subunit.</text>
</comment>
<reference evidence="15 16" key="1">
    <citation type="submission" date="2018-10" db="EMBL/GenBank/DDBJ databases">
        <title>Streptococcus hillyeri sp. nov., isolated from equine tracheal sample.</title>
        <authorList>
            <person name="Macfadyen A.C."/>
            <person name="Waller A."/>
            <person name="Paterson G.K."/>
        </authorList>
    </citation>
    <scope>NUCLEOTIDE SEQUENCE [LARGE SCALE GENOMIC DNA]</scope>
    <source>
        <strain evidence="15 16">28462</strain>
    </source>
</reference>
<dbReference type="InterPro" id="IPR002933">
    <property type="entry name" value="Peptidase_M20"/>
</dbReference>
<evidence type="ECO:0000256" key="6">
    <source>
        <dbReference type="ARBA" id="ARBA00022670"/>
    </source>
</evidence>
<feature type="active site" evidence="11 12">
    <location>
        <position position="83"/>
    </location>
</feature>
<gene>
    <name evidence="11 15" type="primary">pepT</name>
    <name evidence="15" type="ORF">EAF07_02875</name>
</gene>
<dbReference type="EC" id="3.4.11.4" evidence="11"/>
<feature type="binding site" evidence="11 13">
    <location>
        <position position="177"/>
    </location>
    <ligand>
        <name>Zn(2+)</name>
        <dbReference type="ChEBI" id="CHEBI:29105"/>
        <label>2</label>
    </ligand>
</feature>
<dbReference type="NCBIfam" id="TIGR01882">
    <property type="entry name" value="peptidase-T"/>
    <property type="match status" value="1"/>
</dbReference>
<evidence type="ECO:0000256" key="7">
    <source>
        <dbReference type="ARBA" id="ARBA00022723"/>
    </source>
</evidence>
<evidence type="ECO:0000256" key="10">
    <source>
        <dbReference type="ARBA" id="ARBA00023049"/>
    </source>
</evidence>
<keyword evidence="16" id="KW-1185">Reference proteome</keyword>
<dbReference type="NCBIfam" id="NF003976">
    <property type="entry name" value="PRK05469.1"/>
    <property type="match status" value="1"/>
</dbReference>
<feature type="domain" description="Peptidase M20 dimerisation" evidence="14">
    <location>
        <begin position="208"/>
        <end position="310"/>
    </location>
</feature>
<dbReference type="GO" id="GO:0043171">
    <property type="term" value="P:peptide catabolic process"/>
    <property type="evidence" value="ECO:0007669"/>
    <property type="project" value="UniProtKB-UniRule"/>
</dbReference>
<evidence type="ECO:0000256" key="11">
    <source>
        <dbReference type="HAMAP-Rule" id="MF_00550"/>
    </source>
</evidence>
<dbReference type="PIRSF" id="PIRSF037215">
    <property type="entry name" value="Peptidase_M20B"/>
    <property type="match status" value="1"/>
</dbReference>
<dbReference type="PROSITE" id="PS00759">
    <property type="entry name" value="ARGE_DAPE_CPG2_2"/>
    <property type="match status" value="1"/>
</dbReference>
<feature type="binding site" evidence="11 13">
    <location>
        <position position="199"/>
    </location>
    <ligand>
        <name>Zn(2+)</name>
        <dbReference type="ChEBI" id="CHEBI:29105"/>
        <label>1</label>
    </ligand>
</feature>
<comment type="function">
    <text evidence="11">Cleaves the N-terminal amino acid of tripeptides.</text>
</comment>
<evidence type="ECO:0000313" key="16">
    <source>
        <dbReference type="Proteomes" id="UP000279194"/>
    </source>
</evidence>
<evidence type="ECO:0000256" key="1">
    <source>
        <dbReference type="ARBA" id="ARBA00000870"/>
    </source>
</evidence>
<feature type="active site" description="Proton acceptor" evidence="11 12">
    <location>
        <position position="176"/>
    </location>
</feature>
<dbReference type="Pfam" id="PF07687">
    <property type="entry name" value="M20_dimer"/>
    <property type="match status" value="1"/>
</dbReference>
<dbReference type="FunFam" id="3.30.70.360:FF:000002">
    <property type="entry name" value="Peptidase T"/>
    <property type="match status" value="1"/>
</dbReference>
<dbReference type="GO" id="GO:0006508">
    <property type="term" value="P:proteolysis"/>
    <property type="evidence" value="ECO:0007669"/>
    <property type="project" value="UniProtKB-UniRule"/>
</dbReference>
<dbReference type="GO" id="GO:0005829">
    <property type="term" value="C:cytosol"/>
    <property type="evidence" value="ECO:0007669"/>
    <property type="project" value="TreeGrafter"/>
</dbReference>
<keyword evidence="9 11" id="KW-0862">Zinc</keyword>
<dbReference type="OrthoDB" id="9804934at2"/>
<feature type="binding site" evidence="11 13">
    <location>
        <position position="81"/>
    </location>
    <ligand>
        <name>Zn(2+)</name>
        <dbReference type="ChEBI" id="CHEBI:29105"/>
        <label>1</label>
    </ligand>
</feature>
<evidence type="ECO:0000256" key="2">
    <source>
        <dbReference type="ARBA" id="ARBA00004496"/>
    </source>
</evidence>
<dbReference type="CDD" id="cd03892">
    <property type="entry name" value="M20_peptT"/>
    <property type="match status" value="1"/>
</dbReference>
<dbReference type="PANTHER" id="PTHR42994">
    <property type="entry name" value="PEPTIDASE T"/>
    <property type="match status" value="1"/>
</dbReference>
<dbReference type="NCBIfam" id="NF009920">
    <property type="entry name" value="PRK13381.1"/>
    <property type="match status" value="1"/>
</dbReference>
<evidence type="ECO:0000259" key="14">
    <source>
        <dbReference type="Pfam" id="PF07687"/>
    </source>
</evidence>
<dbReference type="Gene3D" id="3.30.70.360">
    <property type="match status" value="1"/>
</dbReference>
<keyword evidence="4 11" id="KW-0031">Aminopeptidase</keyword>
<accession>A0A3L9DZ58</accession>
<comment type="similarity">
    <text evidence="3 11">Belongs to the peptidase M20B family.</text>
</comment>
<evidence type="ECO:0000256" key="8">
    <source>
        <dbReference type="ARBA" id="ARBA00022801"/>
    </source>
</evidence>
<dbReference type="EMBL" id="RCVM01000003">
    <property type="protein sequence ID" value="RLY04402.1"/>
    <property type="molecule type" value="Genomic_DNA"/>
</dbReference>
<organism evidence="15 16">
    <name type="scientific">Streptococcus hillyeri</name>
    <dbReference type="NCBI Taxonomy" id="2282420"/>
    <lineage>
        <taxon>Bacteria</taxon>
        <taxon>Bacillati</taxon>
        <taxon>Bacillota</taxon>
        <taxon>Bacilli</taxon>
        <taxon>Lactobacillales</taxon>
        <taxon>Streptococcaceae</taxon>
        <taxon>Streptococcus</taxon>
    </lineage>
</organism>
<feature type="binding site" evidence="11 13">
    <location>
        <position position="142"/>
    </location>
    <ligand>
        <name>Zn(2+)</name>
        <dbReference type="ChEBI" id="CHEBI:29105"/>
        <label>1</label>
    </ligand>
</feature>
<dbReference type="GO" id="GO:0045148">
    <property type="term" value="F:tripeptide aminopeptidase activity"/>
    <property type="evidence" value="ECO:0007669"/>
    <property type="project" value="UniProtKB-UniRule"/>
</dbReference>
<evidence type="ECO:0000313" key="15">
    <source>
        <dbReference type="EMBL" id="RLY04402.1"/>
    </source>
</evidence>
<keyword evidence="10 11" id="KW-0482">Metalloprotease</keyword>
<dbReference type="SUPFAM" id="SSF53187">
    <property type="entry name" value="Zn-dependent exopeptidases"/>
    <property type="match status" value="1"/>
</dbReference>
<dbReference type="Proteomes" id="UP000279194">
    <property type="component" value="Unassembled WGS sequence"/>
</dbReference>
<dbReference type="GO" id="GO:0008237">
    <property type="term" value="F:metallopeptidase activity"/>
    <property type="evidence" value="ECO:0007669"/>
    <property type="project" value="UniProtKB-KW"/>
</dbReference>
<keyword evidence="6 11" id="KW-0645">Protease</keyword>
<dbReference type="Gene3D" id="3.40.630.10">
    <property type="entry name" value="Zn peptidases"/>
    <property type="match status" value="1"/>
</dbReference>
<evidence type="ECO:0000256" key="5">
    <source>
        <dbReference type="ARBA" id="ARBA00022490"/>
    </source>
</evidence>
<protein>
    <recommendedName>
        <fullName evidence="11">Peptidase T</fullName>
        <ecNumber evidence="11">3.4.11.4</ecNumber>
    </recommendedName>
    <alternativeName>
        <fullName evidence="11">Aminotripeptidase</fullName>
        <shortName evidence="11">Tripeptidase</shortName>
    </alternativeName>
    <alternativeName>
        <fullName evidence="11">Tripeptide aminopeptidase</fullName>
    </alternativeName>
</protein>
<dbReference type="Pfam" id="PF01546">
    <property type="entry name" value="Peptidase_M20"/>
    <property type="match status" value="1"/>
</dbReference>
<evidence type="ECO:0000256" key="9">
    <source>
        <dbReference type="ARBA" id="ARBA00022833"/>
    </source>
</evidence>
<dbReference type="InterPro" id="IPR010161">
    <property type="entry name" value="Peptidase_M20B"/>
</dbReference>
<dbReference type="PANTHER" id="PTHR42994:SF1">
    <property type="entry name" value="PEPTIDASE T"/>
    <property type="match status" value="1"/>
</dbReference>
<dbReference type="SUPFAM" id="SSF55031">
    <property type="entry name" value="Bacterial exopeptidase dimerisation domain"/>
    <property type="match status" value="1"/>
</dbReference>
<comment type="catalytic activity">
    <reaction evidence="1 11">
        <text>Release of the N-terminal residue from a tripeptide.</text>
        <dbReference type="EC" id="3.4.11.4"/>
    </reaction>
</comment>
<comment type="subcellular location">
    <subcellularLocation>
        <location evidence="2 11">Cytoplasm</location>
    </subcellularLocation>
</comment>
<feature type="binding site" evidence="11 13">
    <location>
        <position position="381"/>
    </location>
    <ligand>
        <name>Zn(2+)</name>
        <dbReference type="ChEBI" id="CHEBI:29105"/>
        <label>2</label>
    </ligand>
</feature>
<proteinExistence type="inferred from homology"/>
<keyword evidence="5 11" id="KW-0963">Cytoplasm</keyword>
<keyword evidence="7 11" id="KW-0479">Metal-binding</keyword>
<evidence type="ECO:0000256" key="12">
    <source>
        <dbReference type="PIRSR" id="PIRSR037215-1"/>
    </source>
</evidence>
<comment type="caution">
    <text evidence="15">The sequence shown here is derived from an EMBL/GenBank/DDBJ whole genome shotgun (WGS) entry which is preliminary data.</text>
</comment>
<evidence type="ECO:0000256" key="4">
    <source>
        <dbReference type="ARBA" id="ARBA00022438"/>
    </source>
</evidence>
<dbReference type="InterPro" id="IPR011650">
    <property type="entry name" value="Peptidase_M20_dimer"/>
</dbReference>
<evidence type="ECO:0000256" key="3">
    <source>
        <dbReference type="ARBA" id="ARBA00009692"/>
    </source>
</evidence>
<dbReference type="GO" id="GO:0008270">
    <property type="term" value="F:zinc ion binding"/>
    <property type="evidence" value="ECO:0007669"/>
    <property type="project" value="UniProtKB-UniRule"/>
</dbReference>
<evidence type="ECO:0000256" key="13">
    <source>
        <dbReference type="PIRSR" id="PIRSR037215-2"/>
    </source>
</evidence>
<dbReference type="HAMAP" id="MF_00550">
    <property type="entry name" value="Aminopeptidase_M20"/>
    <property type="match status" value="1"/>
</dbReference>